<dbReference type="InterPro" id="IPR013750">
    <property type="entry name" value="GHMP_kinase_C_dom"/>
</dbReference>
<keyword evidence="5 12" id="KW-0418">Kinase</keyword>
<name>C8NHR4_9LACT</name>
<evidence type="ECO:0000259" key="10">
    <source>
        <dbReference type="Pfam" id="PF00288"/>
    </source>
</evidence>
<keyword evidence="2" id="KW-0444">Lipid biosynthesis</keyword>
<dbReference type="GO" id="GO:0004496">
    <property type="term" value="F:mevalonate kinase activity"/>
    <property type="evidence" value="ECO:0007669"/>
    <property type="project" value="UniProtKB-EC"/>
</dbReference>
<keyword evidence="13" id="KW-1185">Reference proteome</keyword>
<comment type="pathway">
    <text evidence="9">Isoprenoid biosynthesis; isopentenyl diphosphate biosynthesis via mevalonate pathway; isopentenyl diphosphate from (R)-mevalonate: step 1/3.</text>
</comment>
<protein>
    <submittedName>
        <fullName evidence="12">Mevalonate kinase</fullName>
        <ecNumber evidence="12">2.7.1.36</ecNumber>
    </submittedName>
</protein>
<evidence type="ECO:0000256" key="7">
    <source>
        <dbReference type="ARBA" id="ARBA00022842"/>
    </source>
</evidence>
<dbReference type="InterPro" id="IPR006205">
    <property type="entry name" value="Mev_gal_kin"/>
</dbReference>
<evidence type="ECO:0000256" key="5">
    <source>
        <dbReference type="ARBA" id="ARBA00022777"/>
    </source>
</evidence>
<evidence type="ECO:0000313" key="13">
    <source>
        <dbReference type="Proteomes" id="UP000005926"/>
    </source>
</evidence>
<organism evidence="12 13">
    <name type="scientific">Granulicatella adiacens ATCC 49175</name>
    <dbReference type="NCBI Taxonomy" id="638301"/>
    <lineage>
        <taxon>Bacteria</taxon>
        <taxon>Bacillati</taxon>
        <taxon>Bacillota</taxon>
        <taxon>Bacilli</taxon>
        <taxon>Lactobacillales</taxon>
        <taxon>Carnobacteriaceae</taxon>
        <taxon>Granulicatella</taxon>
    </lineage>
</organism>
<feature type="domain" description="GHMP kinase C-terminal" evidence="11">
    <location>
        <begin position="230"/>
        <end position="306"/>
    </location>
</feature>
<dbReference type="PANTHER" id="PTHR43290">
    <property type="entry name" value="MEVALONATE KINASE"/>
    <property type="match status" value="1"/>
</dbReference>
<dbReference type="EC" id="2.7.1.36" evidence="12"/>
<dbReference type="InterPro" id="IPR006204">
    <property type="entry name" value="GHMP_kinase_N_dom"/>
</dbReference>
<dbReference type="HOGENOM" id="CLU_017814_0_0_9"/>
<dbReference type="UniPathway" id="UPA00057">
    <property type="reaction ID" value="UER00098"/>
</dbReference>
<dbReference type="Gene3D" id="3.30.70.890">
    <property type="entry name" value="GHMP kinase, C-terminal domain"/>
    <property type="match status" value="1"/>
</dbReference>
<evidence type="ECO:0000259" key="11">
    <source>
        <dbReference type="Pfam" id="PF08544"/>
    </source>
</evidence>
<evidence type="ECO:0000256" key="4">
    <source>
        <dbReference type="ARBA" id="ARBA00022741"/>
    </source>
</evidence>
<evidence type="ECO:0000313" key="12">
    <source>
        <dbReference type="EMBL" id="EEW36727.1"/>
    </source>
</evidence>
<evidence type="ECO:0000256" key="8">
    <source>
        <dbReference type="ARBA" id="ARBA00023098"/>
    </source>
</evidence>
<dbReference type="PRINTS" id="PR00959">
    <property type="entry name" value="MEVGALKINASE"/>
</dbReference>
<dbReference type="NCBIfam" id="TIGR00549">
    <property type="entry name" value="mevalon_kin"/>
    <property type="match status" value="1"/>
</dbReference>
<dbReference type="Pfam" id="PF00288">
    <property type="entry name" value="GHMP_kinases_N"/>
    <property type="match status" value="1"/>
</dbReference>
<dbReference type="PANTHER" id="PTHR43290:SF2">
    <property type="entry name" value="MEVALONATE KINASE"/>
    <property type="match status" value="1"/>
</dbReference>
<evidence type="ECO:0000256" key="3">
    <source>
        <dbReference type="ARBA" id="ARBA00022679"/>
    </source>
</evidence>
<evidence type="ECO:0000256" key="6">
    <source>
        <dbReference type="ARBA" id="ARBA00022840"/>
    </source>
</evidence>
<dbReference type="GO" id="GO:0019287">
    <property type="term" value="P:isopentenyl diphosphate biosynthetic process, mevalonate pathway"/>
    <property type="evidence" value="ECO:0007669"/>
    <property type="project" value="UniProtKB-UniPathway"/>
</dbReference>
<keyword evidence="8" id="KW-0443">Lipid metabolism</keyword>
<dbReference type="EMBL" id="ACKZ01000021">
    <property type="protein sequence ID" value="EEW36727.1"/>
    <property type="molecule type" value="Genomic_DNA"/>
</dbReference>
<dbReference type="SUPFAM" id="SSF55060">
    <property type="entry name" value="GHMP Kinase, C-terminal domain"/>
    <property type="match status" value="1"/>
</dbReference>
<proteinExistence type="predicted"/>
<accession>C8NHR4</accession>
<evidence type="ECO:0000256" key="2">
    <source>
        <dbReference type="ARBA" id="ARBA00022516"/>
    </source>
</evidence>
<dbReference type="InterPro" id="IPR036554">
    <property type="entry name" value="GHMP_kinase_C_sf"/>
</dbReference>
<dbReference type="GO" id="GO:0005829">
    <property type="term" value="C:cytosol"/>
    <property type="evidence" value="ECO:0007669"/>
    <property type="project" value="TreeGrafter"/>
</dbReference>
<dbReference type="AlphaFoldDB" id="C8NHR4"/>
<dbReference type="RefSeq" id="WP_005608005.1">
    <property type="nucleotide sequence ID" value="NZ_CP102283.1"/>
</dbReference>
<reference evidence="12 13" key="1">
    <citation type="submission" date="2009-08" db="EMBL/GenBank/DDBJ databases">
        <authorList>
            <person name="Muzny D."/>
            <person name="Qin X."/>
            <person name="Deng J."/>
            <person name="Jiang H."/>
            <person name="Liu Y."/>
            <person name="Qu J."/>
            <person name="Song X.-Z."/>
            <person name="Zhang L."/>
            <person name="Thornton R."/>
            <person name="Coyle M."/>
            <person name="Francisco L."/>
            <person name="Jackson L."/>
            <person name="Javaid M."/>
            <person name="Korchina V."/>
            <person name="Kovar C."/>
            <person name="Mata R."/>
            <person name="Mathew T."/>
            <person name="Ngo R."/>
            <person name="Nguyen L."/>
            <person name="Nguyen N."/>
            <person name="Okwuonu G."/>
            <person name="Ongeri F."/>
            <person name="Pham C."/>
            <person name="Simmons D."/>
            <person name="Wilczek-Boney K."/>
            <person name="Hale W."/>
            <person name="Jakkamsetti A."/>
            <person name="Pham P."/>
            <person name="Ruth R."/>
            <person name="San Lucas F."/>
            <person name="Warren J."/>
            <person name="Zhang J."/>
            <person name="Zhao Z."/>
            <person name="Zhou C."/>
            <person name="Zhu D."/>
            <person name="Lee S."/>
            <person name="Bess C."/>
            <person name="Blankenburg K."/>
            <person name="Forbes L."/>
            <person name="Fu Q."/>
            <person name="Gubbala S."/>
            <person name="Hirani K."/>
            <person name="Jayaseelan J.C."/>
            <person name="Lara F."/>
            <person name="Munidasa M."/>
            <person name="Palculict T."/>
            <person name="Patil S."/>
            <person name="Pu L.-L."/>
            <person name="Saada N."/>
            <person name="Tang L."/>
            <person name="Weissenberger G."/>
            <person name="Zhu Y."/>
            <person name="Hemphill L."/>
            <person name="Shang Y."/>
            <person name="Youmans B."/>
            <person name="Ayvaz T."/>
            <person name="Ross M."/>
            <person name="Santibanez J."/>
            <person name="Aqrawi P."/>
            <person name="Gross S."/>
            <person name="Joshi V."/>
            <person name="Fowler G."/>
            <person name="Nazareth L."/>
            <person name="Reid J."/>
            <person name="Worley K."/>
            <person name="Petrosino J."/>
            <person name="Highlander S."/>
            <person name="Gibbs R."/>
        </authorList>
    </citation>
    <scope>NUCLEOTIDE SEQUENCE [LARGE SCALE GENOMIC DNA]</scope>
    <source>
        <strain evidence="12 13">ATCC 49175</strain>
    </source>
</reference>
<dbReference type="InterPro" id="IPR020568">
    <property type="entry name" value="Ribosomal_Su5_D2-typ_SF"/>
</dbReference>
<keyword evidence="7" id="KW-0460">Magnesium</keyword>
<comment type="caution">
    <text evidence="12">The sequence shown here is derived from an EMBL/GenBank/DDBJ whole genome shotgun (WGS) entry which is preliminary data.</text>
</comment>
<dbReference type="Proteomes" id="UP000005926">
    <property type="component" value="Unassembled WGS sequence"/>
</dbReference>
<dbReference type="Gene3D" id="3.30.230.10">
    <property type="match status" value="1"/>
</dbReference>
<keyword evidence="3 12" id="KW-0808">Transferase</keyword>
<keyword evidence="1" id="KW-0963">Cytoplasm</keyword>
<dbReference type="eggNOG" id="COG1577">
    <property type="taxonomic scope" value="Bacteria"/>
</dbReference>
<evidence type="ECO:0000256" key="9">
    <source>
        <dbReference type="ARBA" id="ARBA00029438"/>
    </source>
</evidence>
<keyword evidence="4" id="KW-0547">Nucleotide-binding</keyword>
<dbReference type="GO" id="GO:0005524">
    <property type="term" value="F:ATP binding"/>
    <property type="evidence" value="ECO:0007669"/>
    <property type="project" value="UniProtKB-KW"/>
</dbReference>
<dbReference type="SUPFAM" id="SSF54211">
    <property type="entry name" value="Ribosomal protein S5 domain 2-like"/>
    <property type="match status" value="1"/>
</dbReference>
<dbReference type="Pfam" id="PF08544">
    <property type="entry name" value="GHMP_kinases_C"/>
    <property type="match status" value="1"/>
</dbReference>
<feature type="domain" description="GHMP kinase N-terminal" evidence="10">
    <location>
        <begin position="87"/>
        <end position="153"/>
    </location>
</feature>
<dbReference type="STRING" id="638301.HMPREF0444_1459"/>
<dbReference type="GeneID" id="78412198"/>
<gene>
    <name evidence="12" type="primary">mvk</name>
    <name evidence="12" type="ORF">HMPREF0444_1459</name>
</gene>
<evidence type="ECO:0000256" key="1">
    <source>
        <dbReference type="ARBA" id="ARBA00022490"/>
    </source>
</evidence>
<sequence length="323" mass="34268">MKLQKGTGLANGKIILAGEHAVVYHKPAIALPINAVFVKADIVTATKGQTIECELYSGDLQSMPASMEGLQFAIQKAFLLASSKEVTSHAFVLSIESTIPAERGMGSSAAVSVAVVRAIFDFFNTPLSDATLWDIVQGAETISHGNPSGVDTATTSGTRPVFFQKEQELQTLELDMPAYLVIADSGVTGNTKQAVHHVSTLQERIIDPTTNETGSDAVQSIGAIVQDTKTAIETKDPLKLGQLMNSNHDRLKKLGVSHDIIEALVSTAHENHALGAKVTGGGLGGCMIALVATENDALHLQEQFMKKGAQAVWIQSLAKKEKS</sequence>
<dbReference type="InterPro" id="IPR014721">
    <property type="entry name" value="Ribsml_uS5_D2-typ_fold_subgr"/>
</dbReference>
<keyword evidence="6" id="KW-0067">ATP-binding</keyword>